<comment type="caution">
    <text evidence="1">The sequence shown here is derived from an EMBL/GenBank/DDBJ whole genome shotgun (WGS) entry which is preliminary data.</text>
</comment>
<accession>A0ABR0UQL4</accession>
<organism evidence="1 2">
    <name type="scientific">Rehmannia glutinosa</name>
    <name type="common">Chinese foxglove</name>
    <dbReference type="NCBI Taxonomy" id="99300"/>
    <lineage>
        <taxon>Eukaryota</taxon>
        <taxon>Viridiplantae</taxon>
        <taxon>Streptophyta</taxon>
        <taxon>Embryophyta</taxon>
        <taxon>Tracheophyta</taxon>
        <taxon>Spermatophyta</taxon>
        <taxon>Magnoliopsida</taxon>
        <taxon>eudicotyledons</taxon>
        <taxon>Gunneridae</taxon>
        <taxon>Pentapetalae</taxon>
        <taxon>asterids</taxon>
        <taxon>lamiids</taxon>
        <taxon>Lamiales</taxon>
        <taxon>Orobanchaceae</taxon>
        <taxon>Rehmannieae</taxon>
        <taxon>Rehmannia</taxon>
    </lineage>
</organism>
<sequence>MLMVLFRREFSFGDSLYLWEMMWALEYDPDLSSMYEDHQSAIEKSEGSKGKVKSRRQCGKFERENLRNGAKNGSAPLPISVFLVASVLKDKSSMLTEARGLDGVVKILNDITGNLDAKKACIGAMKLHKKYLKKINYGTEIAFQGTLSVRVFRKKKTVEAHFGMRQRIEE</sequence>
<evidence type="ECO:0000313" key="2">
    <source>
        <dbReference type="Proteomes" id="UP001318860"/>
    </source>
</evidence>
<evidence type="ECO:0000313" key="1">
    <source>
        <dbReference type="EMBL" id="KAK6124576.1"/>
    </source>
</evidence>
<dbReference type="InterPro" id="IPR035969">
    <property type="entry name" value="Rab-GAP_TBC_sf"/>
</dbReference>
<name>A0ABR0UQL4_REHGL</name>
<dbReference type="Proteomes" id="UP001318860">
    <property type="component" value="Unassembled WGS sequence"/>
</dbReference>
<keyword evidence="2" id="KW-1185">Reference proteome</keyword>
<protein>
    <recommendedName>
        <fullName evidence="3">Ypt/Rab-GAP domain of gyp1p superfamily protein</fullName>
    </recommendedName>
</protein>
<proteinExistence type="predicted"/>
<reference evidence="1 2" key="1">
    <citation type="journal article" date="2021" name="Comput. Struct. Biotechnol. J.">
        <title>De novo genome assembly of the potent medicinal plant Rehmannia glutinosa using nanopore technology.</title>
        <authorList>
            <person name="Ma L."/>
            <person name="Dong C."/>
            <person name="Song C."/>
            <person name="Wang X."/>
            <person name="Zheng X."/>
            <person name="Niu Y."/>
            <person name="Chen S."/>
            <person name="Feng W."/>
        </authorList>
    </citation>
    <scope>NUCLEOTIDE SEQUENCE [LARGE SCALE GENOMIC DNA]</scope>
    <source>
        <strain evidence="1">DH-2019</strain>
    </source>
</reference>
<gene>
    <name evidence="1" type="ORF">DH2020_041682</name>
</gene>
<dbReference type="EMBL" id="JABTTQ020002367">
    <property type="protein sequence ID" value="KAK6124576.1"/>
    <property type="molecule type" value="Genomic_DNA"/>
</dbReference>
<dbReference type="Gene3D" id="1.10.472.80">
    <property type="entry name" value="Ypt/Rab-GAP domain of gyp1p, domain 3"/>
    <property type="match status" value="1"/>
</dbReference>
<evidence type="ECO:0008006" key="3">
    <source>
        <dbReference type="Google" id="ProtNLM"/>
    </source>
</evidence>
<dbReference type="SUPFAM" id="SSF47923">
    <property type="entry name" value="Ypt/Rab-GAP domain of gyp1p"/>
    <property type="match status" value="1"/>
</dbReference>